<dbReference type="GO" id="GO:0050511">
    <property type="term" value="F:undecaprenyldiphospho-muramoylpentapeptide beta-N-acetylglucosaminyltransferase activity"/>
    <property type="evidence" value="ECO:0007669"/>
    <property type="project" value="UniProtKB-UniRule"/>
</dbReference>
<feature type="binding site" evidence="10">
    <location>
        <position position="204"/>
    </location>
    <ligand>
        <name>UDP-N-acetyl-alpha-D-glucosamine</name>
        <dbReference type="ChEBI" id="CHEBI:57705"/>
    </ligand>
</feature>
<dbReference type="Pfam" id="PF03033">
    <property type="entry name" value="Glyco_transf_28"/>
    <property type="match status" value="1"/>
</dbReference>
<dbReference type="PANTHER" id="PTHR21015:SF22">
    <property type="entry name" value="GLYCOSYLTRANSFERASE"/>
    <property type="match status" value="1"/>
</dbReference>
<dbReference type="CDD" id="cd03785">
    <property type="entry name" value="GT28_MurG"/>
    <property type="match status" value="1"/>
</dbReference>
<dbReference type="EMBL" id="CAJVAP010000001">
    <property type="protein sequence ID" value="CAG7596820.1"/>
    <property type="molecule type" value="Genomic_DNA"/>
</dbReference>
<feature type="domain" description="Glycosyl transferase family 28 C-terminal" evidence="12">
    <location>
        <begin position="197"/>
        <end position="354"/>
    </location>
</feature>
<keyword evidence="3 10" id="KW-0328">Glycosyltransferase</keyword>
<dbReference type="Pfam" id="PF04101">
    <property type="entry name" value="Glyco_tran_28_C"/>
    <property type="match status" value="1"/>
</dbReference>
<gene>
    <name evidence="13" type="primary">murG_1</name>
    <name evidence="10" type="synonym">murG</name>
    <name evidence="13" type="ORF">LEUCIP111803_00104</name>
</gene>
<evidence type="ECO:0000259" key="11">
    <source>
        <dbReference type="Pfam" id="PF03033"/>
    </source>
</evidence>
<comment type="caution">
    <text evidence="10">Lacks conserved residue(s) required for the propagation of feature annotation.</text>
</comment>
<comment type="similarity">
    <text evidence="10">Belongs to the glycosyltransferase 28 family. MurG subfamily.</text>
</comment>
<comment type="caution">
    <text evidence="13">The sequence shown here is derived from an EMBL/GenBank/DDBJ whole genome shotgun (WGS) entry which is preliminary data.</text>
</comment>
<evidence type="ECO:0000256" key="5">
    <source>
        <dbReference type="ARBA" id="ARBA00022960"/>
    </source>
</evidence>
<comment type="pathway">
    <text evidence="10">Cell wall biogenesis; peptidoglycan biosynthesis.</text>
</comment>
<dbReference type="GO" id="GO:0071555">
    <property type="term" value="P:cell wall organization"/>
    <property type="evidence" value="ECO:0007669"/>
    <property type="project" value="UniProtKB-KW"/>
</dbReference>
<reference evidence="13" key="1">
    <citation type="submission" date="2021-06" db="EMBL/GenBank/DDBJ databases">
        <authorList>
            <person name="Criscuolo A."/>
        </authorList>
    </citation>
    <scope>NUCLEOTIDE SEQUENCE</scope>
    <source>
        <strain evidence="13">CIP111803</strain>
    </source>
</reference>
<keyword evidence="4 10" id="KW-0808">Transferase</keyword>
<evidence type="ECO:0000256" key="2">
    <source>
        <dbReference type="ARBA" id="ARBA00022618"/>
    </source>
</evidence>
<keyword evidence="6 10" id="KW-0573">Peptidoglycan synthesis</keyword>
<feature type="binding site" evidence="10">
    <location>
        <begin position="11"/>
        <end position="13"/>
    </location>
    <ligand>
        <name>UDP-N-acetyl-alpha-D-glucosamine</name>
        <dbReference type="ChEBI" id="CHEBI:57705"/>
    </ligand>
</feature>
<comment type="function">
    <text evidence="10">Cell wall formation. Catalyzes the transfer of a GlcNAc subunit on undecaprenyl-pyrophosphoryl-MurNAc-pentapeptide (lipid intermediate I) to form undecaprenyl-pyrophosphoryl-MurNAc-(pentapeptide)GlcNAc (lipid intermediate II).</text>
</comment>
<evidence type="ECO:0000256" key="1">
    <source>
        <dbReference type="ARBA" id="ARBA00022475"/>
    </source>
</evidence>
<keyword evidence="5 10" id="KW-0133">Cell shape</keyword>
<dbReference type="GO" id="GO:0005975">
    <property type="term" value="P:carbohydrate metabolic process"/>
    <property type="evidence" value="ECO:0007669"/>
    <property type="project" value="InterPro"/>
</dbReference>
<evidence type="ECO:0000313" key="13">
    <source>
        <dbReference type="EMBL" id="CAG7596820.1"/>
    </source>
</evidence>
<proteinExistence type="inferred from homology"/>
<evidence type="ECO:0000259" key="12">
    <source>
        <dbReference type="Pfam" id="PF04101"/>
    </source>
</evidence>
<feature type="binding site" evidence="10">
    <location>
        <position position="296"/>
    </location>
    <ligand>
        <name>UDP-N-acetyl-alpha-D-glucosamine</name>
        <dbReference type="ChEBI" id="CHEBI:57705"/>
    </ligand>
</feature>
<keyword evidence="14" id="KW-1185">Reference proteome</keyword>
<evidence type="ECO:0000256" key="8">
    <source>
        <dbReference type="ARBA" id="ARBA00023306"/>
    </source>
</evidence>
<dbReference type="HAMAP" id="MF_00033">
    <property type="entry name" value="MurG"/>
    <property type="match status" value="1"/>
</dbReference>
<comment type="subcellular location">
    <subcellularLocation>
        <location evidence="10">Cell membrane</location>
        <topology evidence="10">Peripheral membrane protein</topology>
        <orientation evidence="10">Cytoplasmic side</orientation>
    </subcellularLocation>
</comment>
<evidence type="ECO:0000256" key="9">
    <source>
        <dbReference type="ARBA" id="ARBA00023316"/>
    </source>
</evidence>
<keyword evidence="7 10" id="KW-0472">Membrane</keyword>
<dbReference type="InterPro" id="IPR006009">
    <property type="entry name" value="GlcNAc_MurG"/>
</dbReference>
<keyword evidence="2 10" id="KW-0132">Cell division</keyword>
<name>A0A916JRA7_9MICO</name>
<keyword evidence="1 10" id="KW-1003">Cell membrane</keyword>
<organism evidence="13 14">
    <name type="scientific">Leucobacter soli</name>
    <dbReference type="NCBI Taxonomy" id="2812850"/>
    <lineage>
        <taxon>Bacteria</taxon>
        <taxon>Bacillati</taxon>
        <taxon>Actinomycetota</taxon>
        <taxon>Actinomycetes</taxon>
        <taxon>Micrococcales</taxon>
        <taxon>Microbacteriaceae</taxon>
        <taxon>Leucobacter</taxon>
    </lineage>
</organism>
<evidence type="ECO:0000256" key="6">
    <source>
        <dbReference type="ARBA" id="ARBA00022984"/>
    </source>
</evidence>
<evidence type="ECO:0000256" key="4">
    <source>
        <dbReference type="ARBA" id="ARBA00022679"/>
    </source>
</evidence>
<keyword evidence="8 10" id="KW-0131">Cell cycle</keyword>
<dbReference type="EC" id="2.4.1.227" evidence="10"/>
<protein>
    <recommendedName>
        <fullName evidence="10">UDP-N-acetylglucosamine--N-acetylmuramyl-(pentapeptide) pyrophosphoryl-undecaprenol N-acetylglucosamine transferase</fullName>
        <ecNumber evidence="10">2.4.1.227</ecNumber>
    </recommendedName>
    <alternativeName>
        <fullName evidence="10">Undecaprenyl-PP-MurNAc-pentapeptide-UDPGlcNAc GlcNAc transferase</fullName>
    </alternativeName>
</protein>
<feature type="domain" description="Glycosyltransferase family 28 N-terminal" evidence="11">
    <location>
        <begin position="5"/>
        <end position="137"/>
    </location>
</feature>
<feature type="binding site" evidence="10">
    <location>
        <position position="125"/>
    </location>
    <ligand>
        <name>UDP-N-acetyl-alpha-D-glucosamine</name>
        <dbReference type="ChEBI" id="CHEBI:57705"/>
    </ligand>
</feature>
<dbReference type="GO" id="GO:0008360">
    <property type="term" value="P:regulation of cell shape"/>
    <property type="evidence" value="ECO:0007669"/>
    <property type="project" value="UniProtKB-KW"/>
</dbReference>
<evidence type="ECO:0000313" key="14">
    <source>
        <dbReference type="Proteomes" id="UP000693892"/>
    </source>
</evidence>
<dbReference type="AlphaFoldDB" id="A0A916JRA7"/>
<keyword evidence="9 10" id="KW-0961">Cell wall biogenesis/degradation</keyword>
<dbReference type="InterPro" id="IPR007235">
    <property type="entry name" value="Glyco_trans_28_C"/>
</dbReference>
<dbReference type="GO" id="GO:0009252">
    <property type="term" value="P:peptidoglycan biosynthetic process"/>
    <property type="evidence" value="ECO:0007669"/>
    <property type="project" value="UniProtKB-UniRule"/>
</dbReference>
<comment type="catalytic activity">
    <reaction evidence="10">
        <text>di-trans,octa-cis-undecaprenyl diphospho-N-acetyl-alpha-D-muramoyl-L-alanyl-D-glutamyl-meso-2,6-diaminopimeloyl-D-alanyl-D-alanine + UDP-N-acetyl-alpha-D-glucosamine = di-trans,octa-cis-undecaprenyl diphospho-[N-acetyl-alpha-D-glucosaminyl-(1-&gt;4)]-N-acetyl-alpha-D-muramoyl-L-alanyl-D-glutamyl-meso-2,6-diaminopimeloyl-D-alanyl-D-alanine + UDP + H(+)</text>
        <dbReference type="Rhea" id="RHEA:31227"/>
        <dbReference type="ChEBI" id="CHEBI:15378"/>
        <dbReference type="ChEBI" id="CHEBI:57705"/>
        <dbReference type="ChEBI" id="CHEBI:58223"/>
        <dbReference type="ChEBI" id="CHEBI:61387"/>
        <dbReference type="ChEBI" id="CHEBI:61388"/>
        <dbReference type="EC" id="2.4.1.227"/>
    </reaction>
</comment>
<feature type="binding site" evidence="10">
    <location>
        <position position="166"/>
    </location>
    <ligand>
        <name>UDP-N-acetyl-alpha-D-glucosamine</name>
        <dbReference type="ChEBI" id="CHEBI:57705"/>
    </ligand>
</feature>
<dbReference type="GO" id="GO:0005886">
    <property type="term" value="C:plasma membrane"/>
    <property type="evidence" value="ECO:0007669"/>
    <property type="project" value="UniProtKB-SubCell"/>
</dbReference>
<dbReference type="Proteomes" id="UP000693892">
    <property type="component" value="Unassembled WGS sequence"/>
</dbReference>
<accession>A0A916JRA7</accession>
<sequence>MTVYLLAGGGTAGHVNPLLALADHLRAVEPESEILVLGTKEGLEARLVPERGYELLTIERLPFPRRPSAYAVTFPMRYRRAVAETREMIRARGVDAVVGFGGYASAPAYRAAKLEGVPVVIHEANARPGLANRQAARHTPYVAVTFAETPISGAGSAARVTGMPLRAEIARLGATIGDPETRAAARRHFGLDPSRRTLLVTGGSLGARALNRGIGGSARRIVDSGAQVLHIWGRLTELEDPGVPGYVVLPYCDRMDLALTACDLVVSRAGSATVSELSGLGIPAVFVPYASGNGEQRLNAAGVVAAGGALLVDDGDLTPEWVDRTLIPLLGDESRLAEMSARAREAGALDGTERLYDLVREALAADTKEPR</sequence>
<dbReference type="PANTHER" id="PTHR21015">
    <property type="entry name" value="UDP-N-ACETYLGLUCOSAMINE--N-ACETYLMURAMYL-(PENTAPEPTIDE) PYROPHOSPHORYL-UNDECAPRENOL N-ACETYLGLUCOSAMINE TRANSFERASE 1"/>
    <property type="match status" value="1"/>
</dbReference>
<dbReference type="RefSeq" id="WP_218113738.1">
    <property type="nucleotide sequence ID" value="NZ_CAJVAP010000001.1"/>
</dbReference>
<dbReference type="InterPro" id="IPR004276">
    <property type="entry name" value="GlycoTrans_28_N"/>
</dbReference>
<evidence type="ECO:0000256" key="10">
    <source>
        <dbReference type="HAMAP-Rule" id="MF_00033"/>
    </source>
</evidence>
<dbReference type="GO" id="GO:0051301">
    <property type="term" value="P:cell division"/>
    <property type="evidence" value="ECO:0007669"/>
    <property type="project" value="UniProtKB-KW"/>
</dbReference>
<evidence type="ECO:0000256" key="3">
    <source>
        <dbReference type="ARBA" id="ARBA00022676"/>
    </source>
</evidence>
<evidence type="ECO:0000256" key="7">
    <source>
        <dbReference type="ARBA" id="ARBA00023136"/>
    </source>
</evidence>